<sequence>MFCDDRLRHRVVHLRFNKARSDAIGRDILRSAFLRKGLCKADDGAFCRGIVCLTDVSVRRYGCDIHDSAIVFIPHDRNDVLAHMVDSVKVEVDHGIPLFLCHLVEHGILCDSGIVYQNMYCAKIGLNICHRFFYGSKTRYIALICFCLHAVLRSAFIADFLSGEAIACINHRNICAKGSQLICNRFAYSAGRAGYYSYFSSY</sequence>
<reference evidence="1" key="1">
    <citation type="submission" date="2019-08" db="EMBL/GenBank/DDBJ databases">
        <authorList>
            <person name="Kucharzyk K."/>
            <person name="Murdoch R.W."/>
            <person name="Higgins S."/>
            <person name="Loffler F."/>
        </authorList>
    </citation>
    <scope>NUCLEOTIDE SEQUENCE</scope>
</reference>
<dbReference type="EMBL" id="VSSQ01078684">
    <property type="protein sequence ID" value="MPN28402.1"/>
    <property type="molecule type" value="Genomic_DNA"/>
</dbReference>
<organism evidence="1">
    <name type="scientific">bioreactor metagenome</name>
    <dbReference type="NCBI Taxonomy" id="1076179"/>
    <lineage>
        <taxon>unclassified sequences</taxon>
        <taxon>metagenomes</taxon>
        <taxon>ecological metagenomes</taxon>
    </lineage>
</organism>
<evidence type="ECO:0000313" key="1">
    <source>
        <dbReference type="EMBL" id="MPN28402.1"/>
    </source>
</evidence>
<dbReference type="AlphaFoldDB" id="A0A645GR48"/>
<name>A0A645GR48_9ZZZZ</name>
<protein>
    <submittedName>
        <fullName evidence="1">Uncharacterized protein</fullName>
    </submittedName>
</protein>
<proteinExistence type="predicted"/>
<gene>
    <name evidence="1" type="ORF">SDC9_175843</name>
</gene>
<accession>A0A645GR48</accession>
<comment type="caution">
    <text evidence="1">The sequence shown here is derived from an EMBL/GenBank/DDBJ whole genome shotgun (WGS) entry which is preliminary data.</text>
</comment>